<evidence type="ECO:0000256" key="3">
    <source>
        <dbReference type="ARBA" id="ARBA00022989"/>
    </source>
</evidence>
<dbReference type="InterPro" id="IPR050367">
    <property type="entry name" value="APC_superfamily"/>
</dbReference>
<proteinExistence type="predicted"/>
<keyword evidence="7" id="KW-0413">Isomerase</keyword>
<evidence type="ECO:0000256" key="4">
    <source>
        <dbReference type="ARBA" id="ARBA00023136"/>
    </source>
</evidence>
<dbReference type="GO" id="GO:0016020">
    <property type="term" value="C:membrane"/>
    <property type="evidence" value="ECO:0007669"/>
    <property type="project" value="UniProtKB-SubCell"/>
</dbReference>
<name>A0A0R2P845_9ACTN</name>
<comment type="subcellular location">
    <subcellularLocation>
        <location evidence="1">Membrane</location>
        <topology evidence="1">Multi-pass membrane protein</topology>
    </subcellularLocation>
</comment>
<feature type="transmembrane region" description="Helical" evidence="5">
    <location>
        <begin position="157"/>
        <end position="176"/>
    </location>
</feature>
<dbReference type="PANTHER" id="PTHR42770">
    <property type="entry name" value="AMINO ACID TRANSPORTER-RELATED"/>
    <property type="match status" value="1"/>
</dbReference>
<evidence type="ECO:0000259" key="6">
    <source>
        <dbReference type="Pfam" id="PF00324"/>
    </source>
</evidence>
<feature type="transmembrane region" description="Helical" evidence="5">
    <location>
        <begin position="51"/>
        <end position="69"/>
    </location>
</feature>
<feature type="transmembrane region" description="Helical" evidence="5">
    <location>
        <begin position="100"/>
        <end position="123"/>
    </location>
</feature>
<dbReference type="GO" id="GO:0016853">
    <property type="term" value="F:isomerase activity"/>
    <property type="evidence" value="ECO:0007669"/>
    <property type="project" value="UniProtKB-KW"/>
</dbReference>
<dbReference type="InterPro" id="IPR004841">
    <property type="entry name" value="AA-permease/SLC12A_dom"/>
</dbReference>
<evidence type="ECO:0000313" key="8">
    <source>
        <dbReference type="Proteomes" id="UP000053941"/>
    </source>
</evidence>
<dbReference type="Pfam" id="PF00324">
    <property type="entry name" value="AA_permease"/>
    <property type="match status" value="1"/>
</dbReference>
<feature type="transmembrane region" description="Helical" evidence="5">
    <location>
        <begin position="15"/>
        <end position="39"/>
    </location>
</feature>
<feature type="transmembrane region" description="Helical" evidence="5">
    <location>
        <begin position="336"/>
        <end position="365"/>
    </location>
</feature>
<keyword evidence="4 5" id="KW-0472">Membrane</keyword>
<dbReference type="EMBL" id="LIAS01000008">
    <property type="protein sequence ID" value="KRO31274.1"/>
    <property type="molecule type" value="Genomic_DNA"/>
</dbReference>
<evidence type="ECO:0000256" key="5">
    <source>
        <dbReference type="SAM" id="Phobius"/>
    </source>
</evidence>
<feature type="transmembrane region" description="Helical" evidence="5">
    <location>
        <begin position="295"/>
        <end position="315"/>
    </location>
</feature>
<gene>
    <name evidence="7" type="ORF">ABR60_04015</name>
</gene>
<feature type="transmembrane region" description="Helical" evidence="5">
    <location>
        <begin position="239"/>
        <end position="261"/>
    </location>
</feature>
<evidence type="ECO:0000313" key="7">
    <source>
        <dbReference type="EMBL" id="KRO31274.1"/>
    </source>
</evidence>
<dbReference type="PIRSF" id="PIRSF006060">
    <property type="entry name" value="AA_transporter"/>
    <property type="match status" value="1"/>
</dbReference>
<dbReference type="Proteomes" id="UP000053941">
    <property type="component" value="Unassembled WGS sequence"/>
</dbReference>
<accession>A0A0R2P845</accession>
<feature type="transmembrane region" description="Helical" evidence="5">
    <location>
        <begin position="414"/>
        <end position="431"/>
    </location>
</feature>
<feature type="transmembrane region" description="Helical" evidence="5">
    <location>
        <begin position="459"/>
        <end position="480"/>
    </location>
</feature>
<protein>
    <submittedName>
        <fullName evidence="7">DNA topoisomerase</fullName>
    </submittedName>
</protein>
<comment type="caution">
    <text evidence="7">The sequence shown here is derived from an EMBL/GenBank/DDBJ whole genome shotgun (WGS) entry which is preliminary data.</text>
</comment>
<feature type="transmembrane region" description="Helical" evidence="5">
    <location>
        <begin position="377"/>
        <end position="402"/>
    </location>
</feature>
<reference evidence="7 8" key="1">
    <citation type="submission" date="2015-10" db="EMBL/GenBank/DDBJ databases">
        <title>Metagenome-Assembled Genomes uncover a global brackish microbiome.</title>
        <authorList>
            <person name="Hugerth L.W."/>
            <person name="Larsson J."/>
            <person name="Alneberg J."/>
            <person name="Lindh M.V."/>
            <person name="Legrand C."/>
            <person name="Pinhassi J."/>
            <person name="Andersson A.F."/>
        </authorList>
    </citation>
    <scope>NUCLEOTIDE SEQUENCE [LARGE SCALE GENOMIC DNA]</scope>
    <source>
        <strain evidence="7">BACL2 MAG-120802-bin41</strain>
    </source>
</reference>
<dbReference type="Gene3D" id="1.20.1740.10">
    <property type="entry name" value="Amino acid/polyamine transporter I"/>
    <property type="match status" value="1"/>
</dbReference>
<dbReference type="PANTHER" id="PTHR42770:SF16">
    <property type="entry name" value="AMINO ACID PERMEASE"/>
    <property type="match status" value="1"/>
</dbReference>
<sequence length="493" mass="51302">MAVEGTSLKKGKLGVFGIVFFVVAASAPLVGMTGAVPVAMVLGNGAATPGAYLAAGIALLIFSIGYAAMSHHVTNAGAFFAFVGRGLGMRAGVASSYASLVGYLTIQLAIYGFFGVVMNITMADYGVSLAWWVWALISWLLVTALSVLSVEVGAKILGTLLVVELLSLVIVAISIFAKGGPESMNFGASFNPSNVFAGGIAGTAGIALAFAFASFIGFEATAIYGEESSNPKRDVPKATYFAIISISILFAFVSFAMVVGMGSSKAIEEVLTRSGELADPAGVLFSLGGEYAGTWIVEIMKILVLTSLFAGLLAFQNAASRYFFAMARAGVMPKKLAVTNAAGAPQMASIVTSVIAGVIIVIFAVAELDPYLKLFSWMSGIAVIAIVAIEILVSLAVLVYFNKQAGSNVWKTKVAPLTSIVLLLGSLYLLMSRFNLLAGTVSEGVDPTLPESAWKLSSLGWFLVLSPFIAMLVGLVVASLSKSKNDALTRDFS</sequence>
<evidence type="ECO:0000256" key="1">
    <source>
        <dbReference type="ARBA" id="ARBA00004141"/>
    </source>
</evidence>
<dbReference type="AlphaFoldDB" id="A0A0R2P845"/>
<feature type="domain" description="Amino acid permease/ SLC12A" evidence="6">
    <location>
        <begin position="38"/>
        <end position="433"/>
    </location>
</feature>
<dbReference type="GO" id="GO:0055085">
    <property type="term" value="P:transmembrane transport"/>
    <property type="evidence" value="ECO:0007669"/>
    <property type="project" value="InterPro"/>
</dbReference>
<feature type="transmembrane region" description="Helical" evidence="5">
    <location>
        <begin position="196"/>
        <end position="218"/>
    </location>
</feature>
<keyword evidence="2 5" id="KW-0812">Transmembrane</keyword>
<organism evidence="7 8">
    <name type="scientific">Actinobacteria bacterium BACL2 MAG-120802-bin41</name>
    <dbReference type="NCBI Taxonomy" id="1655568"/>
    <lineage>
        <taxon>Bacteria</taxon>
        <taxon>Bacillati</taxon>
        <taxon>Actinomycetota</taxon>
        <taxon>Actinomycetes</taxon>
        <taxon>Actinomycetes incertae sedis</taxon>
        <taxon>ac1 cluster</taxon>
    </lineage>
</organism>
<evidence type="ECO:0000256" key="2">
    <source>
        <dbReference type="ARBA" id="ARBA00022692"/>
    </source>
</evidence>
<feature type="transmembrane region" description="Helical" evidence="5">
    <location>
        <begin position="129"/>
        <end position="150"/>
    </location>
</feature>
<keyword evidence="3 5" id="KW-1133">Transmembrane helix</keyword>